<keyword evidence="2" id="KW-1185">Reference proteome</keyword>
<proteinExistence type="predicted"/>
<sequence length="60" mass="6996">MVLSVLTESDFVFKFYFEILNFKFIDIAKLEIVVQIALNHSAAHELPEILPLFKMKILNN</sequence>
<protein>
    <submittedName>
        <fullName evidence="1">Uncharacterized protein</fullName>
    </submittedName>
</protein>
<dbReference type="Proteomes" id="UP000054630">
    <property type="component" value="Unassembled WGS sequence"/>
</dbReference>
<reference evidence="1 2" key="1">
    <citation type="submission" date="2015-01" db="EMBL/GenBank/DDBJ databases">
        <title>Evolution of Trichinella species and genotypes.</title>
        <authorList>
            <person name="Korhonen P.K."/>
            <person name="Edoardo P."/>
            <person name="Giuseppe L.R."/>
            <person name="Gasser R.B."/>
        </authorList>
    </citation>
    <scope>NUCLEOTIDE SEQUENCE [LARGE SCALE GENOMIC DNA]</scope>
    <source>
        <strain evidence="1">ISS37</strain>
    </source>
</reference>
<evidence type="ECO:0000313" key="2">
    <source>
        <dbReference type="Proteomes" id="UP000054630"/>
    </source>
</evidence>
<organism evidence="1 2">
    <name type="scientific">Trichinella nelsoni</name>
    <dbReference type="NCBI Taxonomy" id="6336"/>
    <lineage>
        <taxon>Eukaryota</taxon>
        <taxon>Metazoa</taxon>
        <taxon>Ecdysozoa</taxon>
        <taxon>Nematoda</taxon>
        <taxon>Enoplea</taxon>
        <taxon>Dorylaimia</taxon>
        <taxon>Trichinellida</taxon>
        <taxon>Trichinellidae</taxon>
        <taxon>Trichinella</taxon>
    </lineage>
</organism>
<gene>
    <name evidence="1" type="ORF">T07_12641</name>
</gene>
<dbReference type="EMBL" id="JYDL01000041">
    <property type="protein sequence ID" value="KRX21249.1"/>
    <property type="molecule type" value="Genomic_DNA"/>
</dbReference>
<comment type="caution">
    <text evidence="1">The sequence shown here is derived from an EMBL/GenBank/DDBJ whole genome shotgun (WGS) entry which is preliminary data.</text>
</comment>
<accession>A0A0V0S3F7</accession>
<name>A0A0V0S3F7_9BILA</name>
<evidence type="ECO:0000313" key="1">
    <source>
        <dbReference type="EMBL" id="KRX21249.1"/>
    </source>
</evidence>
<dbReference type="AlphaFoldDB" id="A0A0V0S3F7"/>